<organism evidence="2 3">
    <name type="scientific">Ensete ventricosum</name>
    <name type="common">Abyssinian banana</name>
    <name type="synonym">Musa ensete</name>
    <dbReference type="NCBI Taxonomy" id="4639"/>
    <lineage>
        <taxon>Eukaryota</taxon>
        <taxon>Viridiplantae</taxon>
        <taxon>Streptophyta</taxon>
        <taxon>Embryophyta</taxon>
        <taxon>Tracheophyta</taxon>
        <taxon>Spermatophyta</taxon>
        <taxon>Magnoliopsida</taxon>
        <taxon>Liliopsida</taxon>
        <taxon>Zingiberales</taxon>
        <taxon>Musaceae</taxon>
        <taxon>Ensete</taxon>
    </lineage>
</organism>
<evidence type="ECO:0000313" key="2">
    <source>
        <dbReference type="EMBL" id="RRT39942.1"/>
    </source>
</evidence>
<sequence length="174" mass="18826">MIGVFSLSCLEGDMGLIGFTRAFLHNISCVSLLSRCADSSGHWTPDDDVDLLLNEPLRSWGWVSGPLDLTLEVPAASELFYLIAEVVAVFYVIVIVPMKLIVLRPVSSLYENLQREGPLTAPQYAGTHLGWAVRGVGDLEKTEEEESEALEALEVGLAPGVGPTVEGSVRQAKE</sequence>
<dbReference type="Proteomes" id="UP000287651">
    <property type="component" value="Unassembled WGS sequence"/>
</dbReference>
<keyword evidence="1" id="KW-0812">Transmembrane</keyword>
<keyword evidence="1" id="KW-1133">Transmembrane helix</keyword>
<evidence type="ECO:0000313" key="3">
    <source>
        <dbReference type="Proteomes" id="UP000287651"/>
    </source>
</evidence>
<comment type="caution">
    <text evidence="2">The sequence shown here is derived from an EMBL/GenBank/DDBJ whole genome shotgun (WGS) entry which is preliminary data.</text>
</comment>
<reference evidence="2 3" key="1">
    <citation type="journal article" date="2014" name="Agronomy (Basel)">
        <title>A Draft Genome Sequence for Ensete ventricosum, the Drought-Tolerant Tree Against Hunger.</title>
        <authorList>
            <person name="Harrison J."/>
            <person name="Moore K.A."/>
            <person name="Paszkiewicz K."/>
            <person name="Jones T."/>
            <person name="Grant M."/>
            <person name="Ambacheew D."/>
            <person name="Muzemil S."/>
            <person name="Studholme D.J."/>
        </authorList>
    </citation>
    <scope>NUCLEOTIDE SEQUENCE [LARGE SCALE GENOMIC DNA]</scope>
</reference>
<evidence type="ECO:0000256" key="1">
    <source>
        <dbReference type="SAM" id="Phobius"/>
    </source>
</evidence>
<accession>A0A426XKF5</accession>
<keyword evidence="1" id="KW-0472">Membrane</keyword>
<feature type="transmembrane region" description="Helical" evidence="1">
    <location>
        <begin position="79"/>
        <end position="102"/>
    </location>
</feature>
<gene>
    <name evidence="2" type="ORF">B296_00058800</name>
</gene>
<protein>
    <submittedName>
        <fullName evidence="2">Uncharacterized protein</fullName>
    </submittedName>
</protein>
<proteinExistence type="predicted"/>
<name>A0A426XKF5_ENSVE</name>
<dbReference type="AlphaFoldDB" id="A0A426XKF5"/>
<dbReference type="EMBL" id="AMZH03019754">
    <property type="protein sequence ID" value="RRT39942.1"/>
    <property type="molecule type" value="Genomic_DNA"/>
</dbReference>